<dbReference type="InterPro" id="IPR050793">
    <property type="entry name" value="CMP-NeuNAc_synthase"/>
</dbReference>
<reference evidence="1 2" key="1">
    <citation type="submission" date="2019-04" db="EMBL/GenBank/DDBJ databases">
        <title>Genome sequencing of Clostridium botulinum Groups I-IV and Clostridium butyricum.</title>
        <authorList>
            <person name="Brunt J."/>
            <person name="Van Vliet A.H.M."/>
            <person name="Stringer S.C."/>
            <person name="Carter A.T."/>
            <person name="Peck M.W."/>
        </authorList>
    </citation>
    <scope>NUCLEOTIDE SEQUENCE [LARGE SCALE GENOMIC DNA]</scope>
    <source>
        <strain evidence="1 2">IFR 18/054</strain>
    </source>
</reference>
<dbReference type="PANTHER" id="PTHR21485">
    <property type="entry name" value="HAD SUPERFAMILY MEMBERS CMAS AND KDSC"/>
    <property type="match status" value="1"/>
</dbReference>
<keyword evidence="1" id="KW-0808">Transferase</keyword>
<keyword evidence="1" id="KW-0548">Nucleotidyltransferase</keyword>
<protein>
    <submittedName>
        <fullName evidence="1">Acylneuraminate cytidylyltransferase family protein</fullName>
    </submittedName>
</protein>
<name>A0A6B4JWH6_CLOBO</name>
<sequence>MLNKKILAIIPARGGSKGVKKKNIKNLAGKPLINWTIDEAKQSKYIDRIVVSTEDLEICTICNNFNTEVIVRPIELAQDDSPTIDSIIYTLDILKEQGYVPEYVILLQCTTPFRTVTNIDEAIENFLVKEKEVDSLVSVKEEEYPPYWLKRIGIDGVMYDFIEYNKFKFTRRQDFPKLYKLNGAIYISKTEKIYINNSFESNKSMAFIMDNRSSIDIDTEDDFKFAEYIAAEILRR</sequence>
<organism evidence="1 2">
    <name type="scientific">Clostridium botulinum</name>
    <dbReference type="NCBI Taxonomy" id="1491"/>
    <lineage>
        <taxon>Bacteria</taxon>
        <taxon>Bacillati</taxon>
        <taxon>Bacillota</taxon>
        <taxon>Clostridia</taxon>
        <taxon>Eubacteriales</taxon>
        <taxon>Clostridiaceae</taxon>
        <taxon>Clostridium</taxon>
    </lineage>
</organism>
<gene>
    <name evidence="1" type="ORF">FCV25_06465</name>
</gene>
<dbReference type="EMBL" id="SWND01000003">
    <property type="protein sequence ID" value="NFF01423.1"/>
    <property type="molecule type" value="Genomic_DNA"/>
</dbReference>
<dbReference type="Proteomes" id="UP000472521">
    <property type="component" value="Unassembled WGS sequence"/>
</dbReference>
<dbReference type="PANTHER" id="PTHR21485:SF6">
    <property type="entry name" value="N-ACYLNEURAMINATE CYTIDYLYLTRANSFERASE-RELATED"/>
    <property type="match status" value="1"/>
</dbReference>
<dbReference type="Gene3D" id="3.90.550.10">
    <property type="entry name" value="Spore Coat Polysaccharide Biosynthesis Protein SpsA, Chain A"/>
    <property type="match status" value="1"/>
</dbReference>
<dbReference type="RefSeq" id="WP_003359238.1">
    <property type="nucleotide sequence ID" value="NZ_CABMIC010000009.1"/>
</dbReference>
<accession>A0A6B4JWH6</accession>
<dbReference type="CDD" id="cd02513">
    <property type="entry name" value="CMP-NeuAc_Synthase"/>
    <property type="match status" value="1"/>
</dbReference>
<dbReference type="GO" id="GO:0008781">
    <property type="term" value="F:N-acylneuraminate cytidylyltransferase activity"/>
    <property type="evidence" value="ECO:0007669"/>
    <property type="project" value="TreeGrafter"/>
</dbReference>
<dbReference type="AlphaFoldDB" id="A0A6B4JWH6"/>
<evidence type="ECO:0000313" key="1">
    <source>
        <dbReference type="EMBL" id="NFF01423.1"/>
    </source>
</evidence>
<dbReference type="Pfam" id="PF02348">
    <property type="entry name" value="CTP_transf_3"/>
    <property type="match status" value="1"/>
</dbReference>
<dbReference type="InterPro" id="IPR029044">
    <property type="entry name" value="Nucleotide-diphossugar_trans"/>
</dbReference>
<dbReference type="SUPFAM" id="SSF53448">
    <property type="entry name" value="Nucleotide-diphospho-sugar transferases"/>
    <property type="match status" value="1"/>
</dbReference>
<dbReference type="InterPro" id="IPR003329">
    <property type="entry name" value="Cytidylyl_trans"/>
</dbReference>
<evidence type="ECO:0000313" key="2">
    <source>
        <dbReference type="Proteomes" id="UP000472521"/>
    </source>
</evidence>
<proteinExistence type="predicted"/>
<comment type="caution">
    <text evidence="1">The sequence shown here is derived from an EMBL/GenBank/DDBJ whole genome shotgun (WGS) entry which is preliminary data.</text>
</comment>